<proteinExistence type="predicted"/>
<reference evidence="1" key="1">
    <citation type="submission" date="2022-07" db="EMBL/GenBank/DDBJ databases">
        <title>Phylogenomic reconstructions and comparative analyses of Kickxellomycotina fungi.</title>
        <authorList>
            <person name="Reynolds N.K."/>
            <person name="Stajich J.E."/>
            <person name="Barry K."/>
            <person name="Grigoriev I.V."/>
            <person name="Crous P."/>
            <person name="Smith M.E."/>
        </authorList>
    </citation>
    <scope>NUCLEOTIDE SEQUENCE</scope>
    <source>
        <strain evidence="1">NRRL 5244</strain>
    </source>
</reference>
<dbReference type="EMBL" id="JANBPW010002537">
    <property type="protein sequence ID" value="KAJ1940467.1"/>
    <property type="molecule type" value="Genomic_DNA"/>
</dbReference>
<evidence type="ECO:0000313" key="1">
    <source>
        <dbReference type="EMBL" id="KAJ1940467.1"/>
    </source>
</evidence>
<protein>
    <submittedName>
        <fullName evidence="1">Uncharacterized protein</fullName>
    </submittedName>
</protein>
<gene>
    <name evidence="1" type="ORF">FBU59_003802</name>
</gene>
<sequence length="108" mass="12306">MTDRHLCHFALFPLSAQQKEQQQELQERQDSQQETRGNVLHLHILALLPIATFVLTSPCHHRSVDVATDQYDSILQDLSKELETANTAMSAIVDEVEKLVDIVRSVDR</sequence>
<evidence type="ECO:0000313" key="2">
    <source>
        <dbReference type="Proteomes" id="UP001150603"/>
    </source>
</evidence>
<comment type="caution">
    <text evidence="1">The sequence shown here is derived from an EMBL/GenBank/DDBJ whole genome shotgun (WGS) entry which is preliminary data.</text>
</comment>
<keyword evidence="2" id="KW-1185">Reference proteome</keyword>
<organism evidence="1 2">
    <name type="scientific">Linderina macrospora</name>
    <dbReference type="NCBI Taxonomy" id="4868"/>
    <lineage>
        <taxon>Eukaryota</taxon>
        <taxon>Fungi</taxon>
        <taxon>Fungi incertae sedis</taxon>
        <taxon>Zoopagomycota</taxon>
        <taxon>Kickxellomycotina</taxon>
        <taxon>Kickxellomycetes</taxon>
        <taxon>Kickxellales</taxon>
        <taxon>Kickxellaceae</taxon>
        <taxon>Linderina</taxon>
    </lineage>
</organism>
<accession>A0ACC1J7H3</accession>
<name>A0ACC1J7H3_9FUNG</name>
<dbReference type="Proteomes" id="UP001150603">
    <property type="component" value="Unassembled WGS sequence"/>
</dbReference>